<name>A0A286RFR7_9BACT</name>
<dbReference type="AlphaFoldDB" id="A0A286RFR7"/>
<reference evidence="1 2" key="1">
    <citation type="journal article" name="Front. Microbiol.">
        <title>Sugar Metabolism of the First Thermophilic Planctomycete Thermogutta terrifontis: Comparative Genomic and Transcriptomic Approaches.</title>
        <authorList>
            <person name="Elcheninov A.G."/>
            <person name="Menzel P."/>
            <person name="Gudbergsdottir S.R."/>
            <person name="Slesarev A.I."/>
            <person name="Kadnikov V.V."/>
            <person name="Krogh A."/>
            <person name="Bonch-Osmolovskaya E.A."/>
            <person name="Peng X."/>
            <person name="Kublanov I.V."/>
        </authorList>
    </citation>
    <scope>NUCLEOTIDE SEQUENCE [LARGE SCALE GENOMIC DNA]</scope>
    <source>
        <strain evidence="1 2">R1</strain>
    </source>
</reference>
<evidence type="ECO:0000313" key="2">
    <source>
        <dbReference type="Proteomes" id="UP000215086"/>
    </source>
</evidence>
<gene>
    <name evidence="1" type="ORF">THTE_2198</name>
</gene>
<dbReference type="EMBL" id="CP018477">
    <property type="protein sequence ID" value="ASV74800.1"/>
    <property type="molecule type" value="Genomic_DNA"/>
</dbReference>
<accession>A0A286RFR7</accession>
<organism evidence="1 2">
    <name type="scientific">Thermogutta terrifontis</name>
    <dbReference type="NCBI Taxonomy" id="1331910"/>
    <lineage>
        <taxon>Bacteria</taxon>
        <taxon>Pseudomonadati</taxon>
        <taxon>Planctomycetota</taxon>
        <taxon>Planctomycetia</taxon>
        <taxon>Pirellulales</taxon>
        <taxon>Thermoguttaceae</taxon>
        <taxon>Thermogutta</taxon>
    </lineage>
</organism>
<protein>
    <submittedName>
        <fullName evidence="1">Uncharacterized protein</fullName>
    </submittedName>
</protein>
<evidence type="ECO:0000313" key="1">
    <source>
        <dbReference type="EMBL" id="ASV74800.1"/>
    </source>
</evidence>
<proteinExistence type="predicted"/>
<sequence>MAEPFGRPATSFIVRIYSELAGFSRDEGEMDGSGLTWRTAPEAAE</sequence>
<dbReference type="Proteomes" id="UP000215086">
    <property type="component" value="Chromosome"/>
</dbReference>
<dbReference type="KEGG" id="ttf:THTE_2198"/>
<keyword evidence="2" id="KW-1185">Reference proteome</keyword>